<feature type="compositionally biased region" description="Basic and acidic residues" evidence="1">
    <location>
        <begin position="94"/>
        <end position="106"/>
    </location>
</feature>
<proteinExistence type="predicted"/>
<dbReference type="Proteomes" id="UP001151699">
    <property type="component" value="Chromosome A"/>
</dbReference>
<dbReference type="EMBL" id="WJQU01000001">
    <property type="protein sequence ID" value="KAJ6649002.1"/>
    <property type="molecule type" value="Genomic_DNA"/>
</dbReference>
<dbReference type="AlphaFoldDB" id="A0A9Q0NFP1"/>
<feature type="region of interest" description="Disordered" evidence="1">
    <location>
        <begin position="80"/>
        <end position="113"/>
    </location>
</feature>
<keyword evidence="3" id="KW-1185">Reference proteome</keyword>
<reference evidence="2" key="1">
    <citation type="submission" date="2022-07" db="EMBL/GenBank/DDBJ databases">
        <authorList>
            <person name="Trinca V."/>
            <person name="Uliana J.V.C."/>
            <person name="Torres T.T."/>
            <person name="Ward R.J."/>
            <person name="Monesi N."/>
        </authorList>
    </citation>
    <scope>NUCLEOTIDE SEQUENCE</scope>
    <source>
        <strain evidence="2">HSMRA1968</strain>
        <tissue evidence="2">Whole embryos</tissue>
    </source>
</reference>
<gene>
    <name evidence="2" type="ORF">Bhyg_04234</name>
</gene>
<evidence type="ECO:0000313" key="2">
    <source>
        <dbReference type="EMBL" id="KAJ6649002.1"/>
    </source>
</evidence>
<accession>A0A9Q0NFP1</accession>
<organism evidence="2 3">
    <name type="scientific">Pseudolycoriella hygida</name>
    <dbReference type="NCBI Taxonomy" id="35572"/>
    <lineage>
        <taxon>Eukaryota</taxon>
        <taxon>Metazoa</taxon>
        <taxon>Ecdysozoa</taxon>
        <taxon>Arthropoda</taxon>
        <taxon>Hexapoda</taxon>
        <taxon>Insecta</taxon>
        <taxon>Pterygota</taxon>
        <taxon>Neoptera</taxon>
        <taxon>Endopterygota</taxon>
        <taxon>Diptera</taxon>
        <taxon>Nematocera</taxon>
        <taxon>Sciaroidea</taxon>
        <taxon>Sciaridae</taxon>
        <taxon>Pseudolycoriella</taxon>
    </lineage>
</organism>
<sequence length="170" mass="19665">PENKILLDPRKTLQYLITARTKTLVNEIISDRSTQSAPNVRKGFGINHEYYSVKYFEKIESIYNEYKNAVMQIVDQRAQYENAGQSSSSQDNQNGEHHQNNNENRQDNINMGNINDSQQYHEERENPHARSVYGNLQQILIKLQDLIGSLLPDVKTVLNCCLTFETKTVF</sequence>
<name>A0A9Q0NFP1_9DIPT</name>
<protein>
    <submittedName>
        <fullName evidence="2">Uncharacterized protein</fullName>
    </submittedName>
</protein>
<evidence type="ECO:0000313" key="3">
    <source>
        <dbReference type="Proteomes" id="UP001151699"/>
    </source>
</evidence>
<evidence type="ECO:0000256" key="1">
    <source>
        <dbReference type="SAM" id="MobiDB-lite"/>
    </source>
</evidence>
<comment type="caution">
    <text evidence="2">The sequence shown here is derived from an EMBL/GenBank/DDBJ whole genome shotgun (WGS) entry which is preliminary data.</text>
</comment>
<feature type="non-terminal residue" evidence="2">
    <location>
        <position position="170"/>
    </location>
</feature>